<proteinExistence type="predicted"/>
<dbReference type="EMBL" id="GEDC01029200">
    <property type="protein sequence ID" value="JAS08098.1"/>
    <property type="molecule type" value="Transcribed_RNA"/>
</dbReference>
<name>A0A1B6C3L4_9HEMI</name>
<reference evidence="1" key="1">
    <citation type="submission" date="2015-12" db="EMBL/GenBank/DDBJ databases">
        <title>De novo transcriptome assembly of four potential Pierce s Disease insect vectors from Arizona vineyards.</title>
        <authorList>
            <person name="Tassone E.E."/>
        </authorList>
    </citation>
    <scope>NUCLEOTIDE SEQUENCE</scope>
</reference>
<feature type="non-terminal residue" evidence="1">
    <location>
        <position position="1"/>
    </location>
</feature>
<organism evidence="1">
    <name type="scientific">Clastoptera arizonana</name>
    <name type="common">Arizona spittle bug</name>
    <dbReference type="NCBI Taxonomy" id="38151"/>
    <lineage>
        <taxon>Eukaryota</taxon>
        <taxon>Metazoa</taxon>
        <taxon>Ecdysozoa</taxon>
        <taxon>Arthropoda</taxon>
        <taxon>Hexapoda</taxon>
        <taxon>Insecta</taxon>
        <taxon>Pterygota</taxon>
        <taxon>Neoptera</taxon>
        <taxon>Paraneoptera</taxon>
        <taxon>Hemiptera</taxon>
        <taxon>Auchenorrhyncha</taxon>
        <taxon>Cercopoidea</taxon>
        <taxon>Clastopteridae</taxon>
        <taxon>Clastoptera</taxon>
    </lineage>
</organism>
<dbReference type="AlphaFoldDB" id="A0A1B6C3L4"/>
<accession>A0A1B6C3L4</accession>
<gene>
    <name evidence="1" type="ORF">g.4688</name>
</gene>
<protein>
    <submittedName>
        <fullName evidence="1">Uncharacterized protein</fullName>
    </submittedName>
</protein>
<sequence length="487" mass="52441">VIPTQNVTTTVTSNTTTQVEQPMTTLQVTEATKAEFERRKSDTSVKIKALQDLVAMIQSAVADTEKNIGSELVNDYFLEGMVAAQATADFIKNVDAFVYGATENAVQNLQPTGNSFYKACIGKVPGVKELVQAAATLAEDAKNVAIADTAFKANIAKCDLVKPDQAVGCVANALSSNPLPQVNTAIVDVLGLMKSHGSCVEEVTNRIKEIGELSVVSIRNAYPADSRFMVPEKFDSTNRTLGQPSAINLSSDLLAQILTRWAEVRKTSAAAQKAKSTTEEEAKTLLNATIEGFETKLKNSQIIPAQAECKTNTMAAINTNRNMQASALLSCIQGIQNPPTENELLAVEALLGDRELKERLLSSTLKCYSSLRNIWSPSELECCMTEAENDYSLFLQDVLKVVGLFLEKANNVWTFFDQCKLSAADAAKAKFSDDWYTYESCIRSKIEVIVPDINSISGGSVGAGGNLGAGGNIVGVNNEPRRIVITG</sequence>
<evidence type="ECO:0000313" key="1">
    <source>
        <dbReference type="EMBL" id="JAS08098.1"/>
    </source>
</evidence>